<keyword evidence="10" id="KW-1185">Reference proteome</keyword>
<dbReference type="PANTHER" id="PTHR12943">
    <property type="entry name" value="HOMOCYSTEINE-RESPONSIVE ENDOPLASMIC RETICULUM-RESIDENT UNIQUITIN-LIKE DOMAIN HERPUD PROTEIN FAMILY MEMBER"/>
    <property type="match status" value="1"/>
</dbReference>
<sequence>MDDTAASPAAATATAAGYDASREKATTTNIKDDGSNSVRLLIKSSNQQYDDMIIESDLCWTVQRLKKQLFLVYPGKPDINDQKLIYSGKLLDDNQKLSEVIRSYKDVYQQHNIFHLVCANKNVPKAPLKTMPKVAQSTAPTTTTTTSTPTTATGSPSTASASGAEQPNELRHRHGLQDHQRQQQIPQQGVAFDSSWAQFWQQHNQPNLHTANTNPQQMLQYQAMLYNAWMQQVYVQYMQQMNGSTSGSGLPNMPLRCFLQTPTPVVSPVATADATVAAAQMPARADDEGAAVAAAAAAGVVENERRNFPNIQEEPEMRDWLDSFFSFTRLAVFFTVLYFNSSPLRCLLVVLIAGVIYLYHIGVLRRRPERNNNNINRNNNAGNDAAAFAAVQQIQRMMDAAVEREQNDPQAANEPVAGNQQDNVDAPAAAGPAGSGPADQAAAMAAEAVVVDQPNANNSVISVVRTFVVTFFTSLLPEAPAL</sequence>
<dbReference type="Proteomes" id="UP000007798">
    <property type="component" value="Unassembled WGS sequence"/>
</dbReference>
<evidence type="ECO:0000256" key="7">
    <source>
        <dbReference type="SAM" id="Phobius"/>
    </source>
</evidence>
<dbReference type="OrthoDB" id="21589at2759"/>
<dbReference type="FunFam" id="3.10.20.90:FF:000046">
    <property type="entry name" value="Homocysteine-responsive endoplasmic reticulum-resident ubiquitin-like domain member 2 protein"/>
    <property type="match status" value="1"/>
</dbReference>
<name>B4MWK7_DROWI</name>
<dbReference type="PROSITE" id="PS50053">
    <property type="entry name" value="UBIQUITIN_2"/>
    <property type="match status" value="1"/>
</dbReference>
<reference evidence="9 10" key="1">
    <citation type="journal article" date="2007" name="Nature">
        <title>Evolution of genes and genomes on the Drosophila phylogeny.</title>
        <authorList>
            <consortium name="Drosophila 12 Genomes Consortium"/>
            <person name="Clark A.G."/>
            <person name="Eisen M.B."/>
            <person name="Smith D.R."/>
            <person name="Bergman C.M."/>
            <person name="Oliver B."/>
            <person name="Markow T.A."/>
            <person name="Kaufman T.C."/>
            <person name="Kellis M."/>
            <person name="Gelbart W."/>
            <person name="Iyer V.N."/>
            <person name="Pollard D.A."/>
            <person name="Sackton T.B."/>
            <person name="Larracuente A.M."/>
            <person name="Singh N.D."/>
            <person name="Abad J.P."/>
            <person name="Abt D.N."/>
            <person name="Adryan B."/>
            <person name="Aguade M."/>
            <person name="Akashi H."/>
            <person name="Anderson W.W."/>
            <person name="Aquadro C.F."/>
            <person name="Ardell D.H."/>
            <person name="Arguello R."/>
            <person name="Artieri C.G."/>
            <person name="Barbash D.A."/>
            <person name="Barker D."/>
            <person name="Barsanti P."/>
            <person name="Batterham P."/>
            <person name="Batzoglou S."/>
            <person name="Begun D."/>
            <person name="Bhutkar A."/>
            <person name="Blanco E."/>
            <person name="Bosak S.A."/>
            <person name="Bradley R.K."/>
            <person name="Brand A.D."/>
            <person name="Brent M.R."/>
            <person name="Brooks A.N."/>
            <person name="Brown R.H."/>
            <person name="Butlin R.K."/>
            <person name="Caggese C."/>
            <person name="Calvi B.R."/>
            <person name="Bernardo de Carvalho A."/>
            <person name="Caspi A."/>
            <person name="Castrezana S."/>
            <person name="Celniker S.E."/>
            <person name="Chang J.L."/>
            <person name="Chapple C."/>
            <person name="Chatterji S."/>
            <person name="Chinwalla A."/>
            <person name="Civetta A."/>
            <person name="Clifton S.W."/>
            <person name="Comeron J.M."/>
            <person name="Costello J.C."/>
            <person name="Coyne J.A."/>
            <person name="Daub J."/>
            <person name="David R.G."/>
            <person name="Delcher A.L."/>
            <person name="Delehaunty K."/>
            <person name="Do C.B."/>
            <person name="Ebling H."/>
            <person name="Edwards K."/>
            <person name="Eickbush T."/>
            <person name="Evans J.D."/>
            <person name="Filipski A."/>
            <person name="Findeiss S."/>
            <person name="Freyhult E."/>
            <person name="Fulton L."/>
            <person name="Fulton R."/>
            <person name="Garcia A.C."/>
            <person name="Gardiner A."/>
            <person name="Garfield D.A."/>
            <person name="Garvin B.E."/>
            <person name="Gibson G."/>
            <person name="Gilbert D."/>
            <person name="Gnerre S."/>
            <person name="Godfrey J."/>
            <person name="Good R."/>
            <person name="Gotea V."/>
            <person name="Gravely B."/>
            <person name="Greenberg A.J."/>
            <person name="Griffiths-Jones S."/>
            <person name="Gross S."/>
            <person name="Guigo R."/>
            <person name="Gustafson E.A."/>
            <person name="Haerty W."/>
            <person name="Hahn M.W."/>
            <person name="Halligan D.L."/>
            <person name="Halpern A.L."/>
            <person name="Halter G.M."/>
            <person name="Han M.V."/>
            <person name="Heger A."/>
            <person name="Hillier L."/>
            <person name="Hinrichs A.S."/>
            <person name="Holmes I."/>
            <person name="Hoskins R.A."/>
            <person name="Hubisz M.J."/>
            <person name="Hultmark D."/>
            <person name="Huntley M.A."/>
            <person name="Jaffe D.B."/>
            <person name="Jagadeeshan S."/>
            <person name="Jeck W.R."/>
            <person name="Johnson J."/>
            <person name="Jones C.D."/>
            <person name="Jordan W.C."/>
            <person name="Karpen G.H."/>
            <person name="Kataoka E."/>
            <person name="Keightley P.D."/>
            <person name="Kheradpour P."/>
            <person name="Kirkness E.F."/>
            <person name="Koerich L.B."/>
            <person name="Kristiansen K."/>
            <person name="Kudrna D."/>
            <person name="Kulathinal R.J."/>
            <person name="Kumar S."/>
            <person name="Kwok R."/>
            <person name="Lander E."/>
            <person name="Langley C.H."/>
            <person name="Lapoint R."/>
            <person name="Lazzaro B.P."/>
            <person name="Lee S.J."/>
            <person name="Levesque L."/>
            <person name="Li R."/>
            <person name="Lin C.F."/>
            <person name="Lin M.F."/>
            <person name="Lindblad-Toh K."/>
            <person name="Llopart A."/>
            <person name="Long M."/>
            <person name="Low L."/>
            <person name="Lozovsky E."/>
            <person name="Lu J."/>
            <person name="Luo M."/>
            <person name="Machado C.A."/>
            <person name="Makalowski W."/>
            <person name="Marzo M."/>
            <person name="Matsuda M."/>
            <person name="Matzkin L."/>
            <person name="McAllister B."/>
            <person name="McBride C.S."/>
            <person name="McKernan B."/>
            <person name="McKernan K."/>
            <person name="Mendez-Lago M."/>
            <person name="Minx P."/>
            <person name="Mollenhauer M.U."/>
            <person name="Montooth K."/>
            <person name="Mount S.M."/>
            <person name="Mu X."/>
            <person name="Myers E."/>
            <person name="Negre B."/>
            <person name="Newfeld S."/>
            <person name="Nielsen R."/>
            <person name="Noor M.A."/>
            <person name="O'Grady P."/>
            <person name="Pachter L."/>
            <person name="Papaceit M."/>
            <person name="Parisi M.J."/>
            <person name="Parisi M."/>
            <person name="Parts L."/>
            <person name="Pedersen J.S."/>
            <person name="Pesole G."/>
            <person name="Phillippy A.M."/>
            <person name="Ponting C.P."/>
            <person name="Pop M."/>
            <person name="Porcelli D."/>
            <person name="Powell J.R."/>
            <person name="Prohaska S."/>
            <person name="Pruitt K."/>
            <person name="Puig M."/>
            <person name="Quesneville H."/>
            <person name="Ram K.R."/>
            <person name="Rand D."/>
            <person name="Rasmussen M.D."/>
            <person name="Reed L.K."/>
            <person name="Reenan R."/>
            <person name="Reily A."/>
            <person name="Remington K.A."/>
            <person name="Rieger T.T."/>
            <person name="Ritchie M.G."/>
            <person name="Robin C."/>
            <person name="Rogers Y.H."/>
            <person name="Rohde C."/>
            <person name="Rozas J."/>
            <person name="Rubenfield M.J."/>
            <person name="Ruiz A."/>
            <person name="Russo S."/>
            <person name="Salzberg S.L."/>
            <person name="Sanchez-Gracia A."/>
            <person name="Saranga D.J."/>
            <person name="Sato H."/>
            <person name="Schaeffer S.W."/>
            <person name="Schatz M.C."/>
            <person name="Schlenke T."/>
            <person name="Schwartz R."/>
            <person name="Segarra C."/>
            <person name="Singh R.S."/>
            <person name="Sirot L."/>
            <person name="Sirota M."/>
            <person name="Sisneros N.B."/>
            <person name="Smith C.D."/>
            <person name="Smith T.F."/>
            <person name="Spieth J."/>
            <person name="Stage D.E."/>
            <person name="Stark A."/>
            <person name="Stephan W."/>
            <person name="Strausberg R.L."/>
            <person name="Strempel S."/>
            <person name="Sturgill D."/>
            <person name="Sutton G."/>
            <person name="Sutton G.G."/>
            <person name="Tao W."/>
            <person name="Teichmann S."/>
            <person name="Tobari Y.N."/>
            <person name="Tomimura Y."/>
            <person name="Tsolas J.M."/>
            <person name="Valente V.L."/>
            <person name="Venter E."/>
            <person name="Venter J.C."/>
            <person name="Vicario S."/>
            <person name="Vieira F.G."/>
            <person name="Vilella A.J."/>
            <person name="Villasante A."/>
            <person name="Walenz B."/>
            <person name="Wang J."/>
            <person name="Wasserman M."/>
            <person name="Watts T."/>
            <person name="Wilson D."/>
            <person name="Wilson R.K."/>
            <person name="Wing R.A."/>
            <person name="Wolfner M.F."/>
            <person name="Wong A."/>
            <person name="Wong G.K."/>
            <person name="Wu C.I."/>
            <person name="Wu G."/>
            <person name="Yamamoto D."/>
            <person name="Yang H.P."/>
            <person name="Yang S.P."/>
            <person name="Yorke J.A."/>
            <person name="Yoshida K."/>
            <person name="Zdobnov E."/>
            <person name="Zhang P."/>
            <person name="Zhang Y."/>
            <person name="Zimin A.V."/>
            <person name="Baldwin J."/>
            <person name="Abdouelleil A."/>
            <person name="Abdulkadir J."/>
            <person name="Abebe A."/>
            <person name="Abera B."/>
            <person name="Abreu J."/>
            <person name="Acer S.C."/>
            <person name="Aftuck L."/>
            <person name="Alexander A."/>
            <person name="An P."/>
            <person name="Anderson E."/>
            <person name="Anderson S."/>
            <person name="Arachi H."/>
            <person name="Azer M."/>
            <person name="Bachantsang P."/>
            <person name="Barry A."/>
            <person name="Bayul T."/>
            <person name="Berlin A."/>
            <person name="Bessette D."/>
            <person name="Bloom T."/>
            <person name="Blye J."/>
            <person name="Boguslavskiy L."/>
            <person name="Bonnet C."/>
            <person name="Boukhgalter B."/>
            <person name="Bourzgui I."/>
            <person name="Brown A."/>
            <person name="Cahill P."/>
            <person name="Channer S."/>
            <person name="Cheshatsang Y."/>
            <person name="Chuda L."/>
            <person name="Citroen M."/>
            <person name="Collymore A."/>
            <person name="Cooke P."/>
            <person name="Costello M."/>
            <person name="D'Aco K."/>
            <person name="Daza R."/>
            <person name="De Haan G."/>
            <person name="DeGray S."/>
            <person name="DeMaso C."/>
            <person name="Dhargay N."/>
            <person name="Dooley K."/>
            <person name="Dooley E."/>
            <person name="Doricent M."/>
            <person name="Dorje P."/>
            <person name="Dorjee K."/>
            <person name="Dupes A."/>
            <person name="Elong R."/>
            <person name="Falk J."/>
            <person name="Farina A."/>
            <person name="Faro S."/>
            <person name="Ferguson D."/>
            <person name="Fisher S."/>
            <person name="Foley C.D."/>
            <person name="Franke A."/>
            <person name="Friedrich D."/>
            <person name="Gadbois L."/>
            <person name="Gearin G."/>
            <person name="Gearin C.R."/>
            <person name="Giannoukos G."/>
            <person name="Goode T."/>
            <person name="Graham J."/>
            <person name="Grandbois E."/>
            <person name="Grewal S."/>
            <person name="Gyaltsen K."/>
            <person name="Hafez N."/>
            <person name="Hagos B."/>
            <person name="Hall J."/>
            <person name="Henson C."/>
            <person name="Hollinger A."/>
            <person name="Honan T."/>
            <person name="Huard M.D."/>
            <person name="Hughes L."/>
            <person name="Hurhula B."/>
            <person name="Husby M.E."/>
            <person name="Kamat A."/>
            <person name="Kanga B."/>
            <person name="Kashin S."/>
            <person name="Khazanovich D."/>
            <person name="Kisner P."/>
            <person name="Lance K."/>
            <person name="Lara M."/>
            <person name="Lee W."/>
            <person name="Lennon N."/>
            <person name="Letendre F."/>
            <person name="LeVine R."/>
            <person name="Lipovsky A."/>
            <person name="Liu X."/>
            <person name="Liu J."/>
            <person name="Liu S."/>
            <person name="Lokyitsang T."/>
            <person name="Lokyitsang Y."/>
            <person name="Lubonja R."/>
            <person name="Lui A."/>
            <person name="MacDonald P."/>
            <person name="Magnisalis V."/>
            <person name="Maru K."/>
            <person name="Matthews C."/>
            <person name="McCusker W."/>
            <person name="McDonough S."/>
            <person name="Mehta T."/>
            <person name="Meldrim J."/>
            <person name="Meneus L."/>
            <person name="Mihai O."/>
            <person name="Mihalev A."/>
            <person name="Mihova T."/>
            <person name="Mittelman R."/>
            <person name="Mlenga V."/>
            <person name="Montmayeur A."/>
            <person name="Mulrain L."/>
            <person name="Navidi A."/>
            <person name="Naylor J."/>
            <person name="Negash T."/>
            <person name="Nguyen T."/>
            <person name="Nguyen N."/>
            <person name="Nicol R."/>
            <person name="Norbu C."/>
            <person name="Norbu N."/>
            <person name="Novod N."/>
            <person name="O'Neill B."/>
            <person name="Osman S."/>
            <person name="Markiewicz E."/>
            <person name="Oyono O.L."/>
            <person name="Patti C."/>
            <person name="Phunkhang P."/>
            <person name="Pierre F."/>
            <person name="Priest M."/>
            <person name="Raghuraman S."/>
            <person name="Rege F."/>
            <person name="Reyes R."/>
            <person name="Rise C."/>
            <person name="Rogov P."/>
            <person name="Ross K."/>
            <person name="Ryan E."/>
            <person name="Settipalli S."/>
            <person name="Shea T."/>
            <person name="Sherpa N."/>
            <person name="Shi L."/>
            <person name="Shih D."/>
            <person name="Sparrow T."/>
            <person name="Spaulding J."/>
            <person name="Stalker J."/>
            <person name="Stange-Thomann N."/>
            <person name="Stavropoulos S."/>
            <person name="Stone C."/>
            <person name="Strader C."/>
            <person name="Tesfaye S."/>
            <person name="Thomson T."/>
            <person name="Thoulutsang Y."/>
            <person name="Thoulutsang D."/>
            <person name="Topham K."/>
            <person name="Topping I."/>
            <person name="Tsamla T."/>
            <person name="Vassiliev H."/>
            <person name="Vo A."/>
            <person name="Wangchuk T."/>
            <person name="Wangdi T."/>
            <person name="Weiand M."/>
            <person name="Wilkinson J."/>
            <person name="Wilson A."/>
            <person name="Yadav S."/>
            <person name="Young G."/>
            <person name="Yu Q."/>
            <person name="Zembek L."/>
            <person name="Zhong D."/>
            <person name="Zimmer A."/>
            <person name="Zwirko Z."/>
            <person name="Jaffe D.B."/>
            <person name="Alvarez P."/>
            <person name="Brockman W."/>
            <person name="Butler J."/>
            <person name="Chin C."/>
            <person name="Gnerre S."/>
            <person name="Grabherr M."/>
            <person name="Kleber M."/>
            <person name="Mauceli E."/>
            <person name="MacCallum I."/>
        </authorList>
    </citation>
    <scope>NUCLEOTIDE SEQUENCE [LARGE SCALE GENOMIC DNA]</scope>
    <source>
        <strain evidence="10">Tucson 14030-0811.24</strain>
    </source>
</reference>
<dbReference type="GO" id="GO:0030968">
    <property type="term" value="P:endoplasmic reticulum unfolded protein response"/>
    <property type="evidence" value="ECO:0007669"/>
    <property type="project" value="EnsemblMetazoa"/>
</dbReference>
<feature type="compositionally biased region" description="Low complexity" evidence="6">
    <location>
        <begin position="425"/>
        <end position="438"/>
    </location>
</feature>
<proteinExistence type="predicted"/>
<comment type="subcellular location">
    <subcellularLocation>
        <location evidence="1">Membrane</location>
    </subcellularLocation>
</comment>
<dbReference type="GO" id="GO:0016020">
    <property type="term" value="C:membrane"/>
    <property type="evidence" value="ECO:0007669"/>
    <property type="project" value="UniProtKB-SubCell"/>
</dbReference>
<evidence type="ECO:0000256" key="1">
    <source>
        <dbReference type="ARBA" id="ARBA00004370"/>
    </source>
</evidence>
<dbReference type="Pfam" id="PF00240">
    <property type="entry name" value="ubiquitin"/>
    <property type="match status" value="1"/>
</dbReference>
<evidence type="ECO:0000313" key="9">
    <source>
        <dbReference type="EMBL" id="EDW76148.1"/>
    </source>
</evidence>
<evidence type="ECO:0000256" key="4">
    <source>
        <dbReference type="ARBA" id="ARBA00023136"/>
    </source>
</evidence>
<evidence type="ECO:0000256" key="6">
    <source>
        <dbReference type="SAM" id="MobiDB-lite"/>
    </source>
</evidence>
<evidence type="ECO:0000256" key="3">
    <source>
        <dbReference type="ARBA" id="ARBA00022989"/>
    </source>
</evidence>
<dbReference type="AlphaFoldDB" id="B4MWK7"/>
<dbReference type="eggNOG" id="KOG4583">
    <property type="taxonomic scope" value="Eukaryota"/>
</dbReference>
<feature type="domain" description="Ubiquitin-like" evidence="8">
    <location>
        <begin position="38"/>
        <end position="99"/>
    </location>
</feature>
<dbReference type="PANTHER" id="PTHR12943:SF27">
    <property type="entry name" value="HOMOCYSTEINE-INDUCED ENDOPLASMIC RETICULUM PROTEIN, ISOFORM A"/>
    <property type="match status" value="1"/>
</dbReference>
<evidence type="ECO:0000259" key="8">
    <source>
        <dbReference type="PROSITE" id="PS50053"/>
    </source>
</evidence>
<dbReference type="InterPro" id="IPR039751">
    <property type="entry name" value="HERPUD1/2"/>
</dbReference>
<dbReference type="SMR" id="B4MWK7"/>
<evidence type="ECO:0000256" key="5">
    <source>
        <dbReference type="ARBA" id="ARBA00023230"/>
    </source>
</evidence>
<keyword evidence="3 7" id="KW-1133">Transmembrane helix</keyword>
<dbReference type="PhylomeDB" id="B4MWK7"/>
<dbReference type="CDD" id="cd01790">
    <property type="entry name" value="Ubl_HERP"/>
    <property type="match status" value="1"/>
</dbReference>
<dbReference type="KEGG" id="dwi:6642304"/>
<keyword evidence="5" id="KW-0834">Unfolded protein response</keyword>
<keyword evidence="4 7" id="KW-0472">Membrane</keyword>
<dbReference type="HOGENOM" id="CLU_058243_0_0_1"/>
<dbReference type="SMART" id="SM00213">
    <property type="entry name" value="UBQ"/>
    <property type="match status" value="1"/>
</dbReference>
<feature type="transmembrane region" description="Helical" evidence="7">
    <location>
        <begin position="346"/>
        <end position="364"/>
    </location>
</feature>
<dbReference type="Gene3D" id="3.10.20.90">
    <property type="entry name" value="Phosphatidylinositol 3-kinase Catalytic Subunit, Chain A, domain 1"/>
    <property type="match status" value="1"/>
</dbReference>
<organism evidence="9 10">
    <name type="scientific">Drosophila willistoni</name>
    <name type="common">Fruit fly</name>
    <dbReference type="NCBI Taxonomy" id="7260"/>
    <lineage>
        <taxon>Eukaryota</taxon>
        <taxon>Metazoa</taxon>
        <taxon>Ecdysozoa</taxon>
        <taxon>Arthropoda</taxon>
        <taxon>Hexapoda</taxon>
        <taxon>Insecta</taxon>
        <taxon>Pterygota</taxon>
        <taxon>Neoptera</taxon>
        <taxon>Endopterygota</taxon>
        <taxon>Diptera</taxon>
        <taxon>Brachycera</taxon>
        <taxon>Muscomorpha</taxon>
        <taxon>Ephydroidea</taxon>
        <taxon>Drosophilidae</taxon>
        <taxon>Drosophila</taxon>
        <taxon>Sophophora</taxon>
    </lineage>
</organism>
<feature type="region of interest" description="Disordered" evidence="6">
    <location>
        <begin position="402"/>
        <end position="438"/>
    </location>
</feature>
<evidence type="ECO:0000256" key="2">
    <source>
        <dbReference type="ARBA" id="ARBA00022692"/>
    </source>
</evidence>
<evidence type="ECO:0000313" key="10">
    <source>
        <dbReference type="Proteomes" id="UP000007798"/>
    </source>
</evidence>
<gene>
    <name evidence="9" type="primary">Dwil\GK15302</name>
    <name evidence="9" type="ORF">Dwil_GK15302</name>
</gene>
<dbReference type="FunCoup" id="B4MWK7">
    <property type="interactions" value="919"/>
</dbReference>
<accession>B4MWK7</accession>
<dbReference type="SUPFAM" id="SSF54236">
    <property type="entry name" value="Ubiquitin-like"/>
    <property type="match status" value="1"/>
</dbReference>
<feature type="region of interest" description="Disordered" evidence="6">
    <location>
        <begin position="131"/>
        <end position="188"/>
    </location>
</feature>
<dbReference type="STRING" id="7260.B4MWK7"/>
<protein>
    <recommendedName>
        <fullName evidence="8">Ubiquitin-like domain-containing protein</fullName>
    </recommendedName>
</protein>
<dbReference type="InterPro" id="IPR000626">
    <property type="entry name" value="Ubiquitin-like_dom"/>
</dbReference>
<feature type="compositionally biased region" description="Low complexity" evidence="6">
    <location>
        <begin position="137"/>
        <end position="164"/>
    </location>
</feature>
<dbReference type="OMA" id="YMQLMAA"/>
<dbReference type="InterPro" id="IPR029071">
    <property type="entry name" value="Ubiquitin-like_domsf"/>
</dbReference>
<dbReference type="EMBL" id="CH963857">
    <property type="protein sequence ID" value="EDW76148.1"/>
    <property type="molecule type" value="Genomic_DNA"/>
</dbReference>
<dbReference type="InParanoid" id="B4MWK7"/>
<keyword evidence="2 7" id="KW-0812">Transmembrane</keyword>